<keyword evidence="3" id="KW-1185">Reference proteome</keyword>
<name>A0A4R7ZFD2_9ACTN</name>
<evidence type="ECO:0000313" key="3">
    <source>
        <dbReference type="Proteomes" id="UP000295447"/>
    </source>
</evidence>
<evidence type="ECO:0000256" key="1">
    <source>
        <dbReference type="SAM" id="SignalP"/>
    </source>
</evidence>
<dbReference type="OrthoDB" id="3454650at2"/>
<reference evidence="2 3" key="1">
    <citation type="submission" date="2019-03" db="EMBL/GenBank/DDBJ databases">
        <title>Genomic Encyclopedia of Type Strains, Phase III (KMG-III): the genomes of soil and plant-associated and newly described type strains.</title>
        <authorList>
            <person name="Whitman W."/>
        </authorList>
    </citation>
    <scope>NUCLEOTIDE SEQUENCE [LARGE SCALE GENOMIC DNA]</scope>
    <source>
        <strain evidence="2 3">VKM Ac-2570</strain>
    </source>
</reference>
<feature type="signal peptide" evidence="1">
    <location>
        <begin position="1"/>
        <end position="20"/>
    </location>
</feature>
<feature type="chain" id="PRO_5039347027" evidence="1">
    <location>
        <begin position="21"/>
        <end position="378"/>
    </location>
</feature>
<protein>
    <submittedName>
        <fullName evidence="2">Uncharacterized protein</fullName>
    </submittedName>
</protein>
<accession>A0A4R7ZFD2</accession>
<comment type="caution">
    <text evidence="2">The sequence shown here is derived from an EMBL/GenBank/DDBJ whole genome shotgun (WGS) entry which is preliminary data.</text>
</comment>
<dbReference type="Proteomes" id="UP000295447">
    <property type="component" value="Unassembled WGS sequence"/>
</dbReference>
<proteinExistence type="predicted"/>
<evidence type="ECO:0000313" key="2">
    <source>
        <dbReference type="EMBL" id="TDW15686.1"/>
    </source>
</evidence>
<dbReference type="SUPFAM" id="SSF63829">
    <property type="entry name" value="Calcium-dependent phosphotriesterase"/>
    <property type="match status" value="1"/>
</dbReference>
<sequence>MRLNKSMVVAVTGVLATALAAGPAAARPADAAHQVAVNGVDGTAAQQGSLQWANTPTHRQPATFNDVATGAGGTWAVGGDQVDDFAVQRPLAMRWDGKTWKAIAQPVTTNATLESVAVGTAKNVWAVGEDRTDPNQTKPLAMHWNGTKWQVVKPPAVPTGSFDDVVIAPDGSAWITGWANVGGAERAVVYRYTAGKWQALNSGLEQSINGNVLTVLSATNAWLGLNAGLAHFDGKTWTLVSDVPVDGSEIPTAMAAAGPKNIWLVGVQYKSGIAPLALHYNGTKWAQVPVPAGMAQLYDVVLRNNTPIAVGERFEGSDQIAKPYVLQLSGTKFVAAPAPTAATGTLTAVTAAPDRLWTVGMSAASPQDPFTALAAYSR</sequence>
<dbReference type="EMBL" id="SODF01000003">
    <property type="protein sequence ID" value="TDW15686.1"/>
    <property type="molecule type" value="Genomic_DNA"/>
</dbReference>
<organism evidence="2 3">
    <name type="scientific">Kribbella kalugense</name>
    <dbReference type="NCBI Taxonomy" id="2512221"/>
    <lineage>
        <taxon>Bacteria</taxon>
        <taxon>Bacillati</taxon>
        <taxon>Actinomycetota</taxon>
        <taxon>Actinomycetes</taxon>
        <taxon>Propionibacteriales</taxon>
        <taxon>Kribbellaceae</taxon>
        <taxon>Kribbella</taxon>
    </lineage>
</organism>
<keyword evidence="1" id="KW-0732">Signal</keyword>
<dbReference type="AlphaFoldDB" id="A0A4R7ZFD2"/>
<gene>
    <name evidence="2" type="ORF">EV650_7176</name>
</gene>
<dbReference type="RefSeq" id="WP_134123521.1">
    <property type="nucleotide sequence ID" value="NZ_SODF01000003.1"/>
</dbReference>